<sequence length="85" mass="9366">MQLFNNGGLVNEILLVTTMTITGKEHQFGSHQARDPTKYETPLSATYGRQGLNGNEGVLLDYMTNIFRIGGVDRLGGHNRSLEIS</sequence>
<gene>
    <name evidence="1" type="ORF">PS862_03906</name>
</gene>
<organism evidence="1 2">
    <name type="scientific">Pseudomonas fluorescens</name>
    <dbReference type="NCBI Taxonomy" id="294"/>
    <lineage>
        <taxon>Bacteria</taxon>
        <taxon>Pseudomonadati</taxon>
        <taxon>Pseudomonadota</taxon>
        <taxon>Gammaproteobacteria</taxon>
        <taxon>Pseudomonadales</taxon>
        <taxon>Pseudomonadaceae</taxon>
        <taxon>Pseudomonas</taxon>
    </lineage>
</organism>
<protein>
    <submittedName>
        <fullName evidence="1">Uncharacterized protein</fullName>
    </submittedName>
</protein>
<dbReference type="Proteomes" id="UP000385207">
    <property type="component" value="Unassembled WGS sequence"/>
</dbReference>
<dbReference type="AlphaFoldDB" id="A0A5E6QXM5"/>
<dbReference type="Pfam" id="PF04985">
    <property type="entry name" value="Phage_tube"/>
    <property type="match status" value="1"/>
</dbReference>
<proteinExistence type="predicted"/>
<dbReference type="EMBL" id="CABVII010000018">
    <property type="protein sequence ID" value="VVP22018.1"/>
    <property type="molecule type" value="Genomic_DNA"/>
</dbReference>
<accession>A0A5E6QXM5</accession>
<evidence type="ECO:0000313" key="1">
    <source>
        <dbReference type="EMBL" id="VVP22018.1"/>
    </source>
</evidence>
<evidence type="ECO:0000313" key="2">
    <source>
        <dbReference type="Proteomes" id="UP000385207"/>
    </source>
</evidence>
<name>A0A5E6QXM5_PSEFL</name>
<reference evidence="1 2" key="1">
    <citation type="submission" date="2019-09" db="EMBL/GenBank/DDBJ databases">
        <authorList>
            <person name="Chandra G."/>
            <person name="Truman W A."/>
        </authorList>
    </citation>
    <scope>NUCLEOTIDE SEQUENCE [LARGE SCALE GENOMIC DNA]</scope>
    <source>
        <strain evidence="1">PS862</strain>
    </source>
</reference>
<dbReference type="InterPro" id="IPR006498">
    <property type="entry name" value="Tail_tube"/>
</dbReference>